<dbReference type="Proteomes" id="UP000191663">
    <property type="component" value="Unassembled WGS sequence"/>
</dbReference>
<dbReference type="UniPathway" id="UPA00060">
    <property type="reaction ID" value="UER00142"/>
</dbReference>
<keyword evidence="1" id="KW-0067">ATP-binding</keyword>
<accession>A0A1V4QDG5</accession>
<feature type="binding site" evidence="1">
    <location>
        <position position="31"/>
    </location>
    <ligand>
        <name>Mg(2+)</name>
        <dbReference type="ChEBI" id="CHEBI:18420"/>
        <label>3</label>
    </ligand>
</feature>
<feature type="binding site" evidence="1">
    <location>
        <position position="103"/>
    </location>
    <ligand>
        <name>ATP</name>
        <dbReference type="ChEBI" id="CHEBI:30616"/>
    </ligand>
</feature>
<feature type="binding site" evidence="1">
    <location>
        <position position="207"/>
    </location>
    <ligand>
        <name>Mg(2+)</name>
        <dbReference type="ChEBI" id="CHEBI:18420"/>
        <label>3</label>
    </ligand>
</feature>
<feature type="binding site" evidence="1">
    <location>
        <position position="73"/>
    </location>
    <ligand>
        <name>Mg(2+)</name>
        <dbReference type="ChEBI" id="CHEBI:18420"/>
        <label>2</label>
    </ligand>
</feature>
<dbReference type="InterPro" id="IPR036676">
    <property type="entry name" value="PurM-like_C_sf"/>
</dbReference>
<dbReference type="InterPro" id="IPR036921">
    <property type="entry name" value="PurM-like_N_sf"/>
</dbReference>
<dbReference type="GO" id="GO:0005524">
    <property type="term" value="F:ATP binding"/>
    <property type="evidence" value="ECO:0007669"/>
    <property type="project" value="UniProtKB-UniRule"/>
</dbReference>
<dbReference type="Gene3D" id="3.30.1330.10">
    <property type="entry name" value="PurM-like, N-terminal domain"/>
    <property type="match status" value="1"/>
</dbReference>
<dbReference type="PANTHER" id="PTHR30270:SF0">
    <property type="entry name" value="THIAMINE-MONOPHOSPHATE KINASE"/>
    <property type="match status" value="1"/>
</dbReference>
<comment type="function">
    <text evidence="1">Catalyzes the ATP-dependent phosphorylation of thiamine-monophosphate (TMP) to form thiamine-pyrophosphate (TPP), the active form of vitamin B1.</text>
</comment>
<feature type="binding site" evidence="1">
    <location>
        <begin position="120"/>
        <end position="121"/>
    </location>
    <ligand>
        <name>ATP</name>
        <dbReference type="ChEBI" id="CHEBI:30616"/>
    </ligand>
</feature>
<evidence type="ECO:0000313" key="4">
    <source>
        <dbReference type="Proteomes" id="UP000191663"/>
    </source>
</evidence>
<evidence type="ECO:0000313" key="3">
    <source>
        <dbReference type="EMBL" id="OPX17408.1"/>
    </source>
</evidence>
<dbReference type="GO" id="GO:0000287">
    <property type="term" value="F:magnesium ion binding"/>
    <property type="evidence" value="ECO:0007669"/>
    <property type="project" value="UniProtKB-UniRule"/>
</dbReference>
<dbReference type="HAMAP" id="MF_02128">
    <property type="entry name" value="TMP_kinase"/>
    <property type="match status" value="1"/>
</dbReference>
<organism evidence="3 4">
    <name type="scientific">candidate division WOR-3 bacterium 4484_100</name>
    <dbReference type="NCBI Taxonomy" id="1936077"/>
    <lineage>
        <taxon>Bacteria</taxon>
        <taxon>Bacteria division WOR-3</taxon>
    </lineage>
</organism>
<feature type="binding site" evidence="1">
    <location>
        <position position="44"/>
    </location>
    <ligand>
        <name>Mg(2+)</name>
        <dbReference type="ChEBI" id="CHEBI:18420"/>
        <label>1</label>
    </ligand>
</feature>
<evidence type="ECO:0000259" key="2">
    <source>
        <dbReference type="Pfam" id="PF00586"/>
    </source>
</evidence>
<keyword evidence="1" id="KW-0784">Thiamine biosynthesis</keyword>
<dbReference type="EMBL" id="MUKB01000130">
    <property type="protein sequence ID" value="OPX17408.1"/>
    <property type="molecule type" value="Genomic_DNA"/>
</dbReference>
<keyword evidence="1" id="KW-0479">Metal-binding</keyword>
<reference evidence="4" key="1">
    <citation type="submission" date="2017-01" db="EMBL/GenBank/DDBJ databases">
        <title>Novel pathways for hydrocarbon cycling and metabolic interdependencies in hydrothermal sediment communities.</title>
        <authorList>
            <person name="Dombrowski N."/>
            <person name="Seitz K."/>
            <person name="Teske A."/>
            <person name="Baker B."/>
        </authorList>
    </citation>
    <scope>NUCLEOTIDE SEQUENCE [LARGE SCALE GENOMIC DNA]</scope>
</reference>
<feature type="binding site" evidence="1">
    <location>
        <position position="260"/>
    </location>
    <ligand>
        <name>substrate</name>
    </ligand>
</feature>
<evidence type="ECO:0000256" key="1">
    <source>
        <dbReference type="HAMAP-Rule" id="MF_02128"/>
    </source>
</evidence>
<dbReference type="GO" id="GO:0009030">
    <property type="term" value="F:thiamine-phosphate kinase activity"/>
    <property type="evidence" value="ECO:0007669"/>
    <property type="project" value="UniProtKB-UniRule"/>
</dbReference>
<keyword evidence="1" id="KW-0547">Nucleotide-binding</keyword>
<dbReference type="Pfam" id="PF00586">
    <property type="entry name" value="AIRS"/>
    <property type="match status" value="1"/>
</dbReference>
<comment type="pathway">
    <text evidence="1">Cofactor biosynthesis; thiamine diphosphate biosynthesis; thiamine diphosphate from thiamine phosphate: step 1/1.</text>
</comment>
<feature type="binding site" evidence="1">
    <location>
        <position position="43"/>
    </location>
    <ligand>
        <name>Mg(2+)</name>
        <dbReference type="ChEBI" id="CHEBI:18420"/>
        <label>1</label>
    </ligand>
</feature>
<keyword evidence="1" id="KW-0808">Transferase</keyword>
<feature type="binding site" evidence="1">
    <location>
        <position position="307"/>
    </location>
    <ligand>
        <name>substrate</name>
    </ligand>
</feature>
<comment type="catalytic activity">
    <reaction evidence="1">
        <text>thiamine phosphate + ATP = thiamine diphosphate + ADP</text>
        <dbReference type="Rhea" id="RHEA:15913"/>
        <dbReference type="ChEBI" id="CHEBI:30616"/>
        <dbReference type="ChEBI" id="CHEBI:37575"/>
        <dbReference type="ChEBI" id="CHEBI:58937"/>
        <dbReference type="ChEBI" id="CHEBI:456216"/>
        <dbReference type="EC" id="2.7.4.16"/>
    </reaction>
</comment>
<name>A0A1V4QDG5_UNCW3</name>
<dbReference type="PANTHER" id="PTHR30270">
    <property type="entry name" value="THIAMINE-MONOPHOSPHATE KINASE"/>
    <property type="match status" value="1"/>
</dbReference>
<dbReference type="Gene3D" id="3.90.650.10">
    <property type="entry name" value="PurM-like C-terminal domain"/>
    <property type="match status" value="1"/>
</dbReference>
<comment type="caution">
    <text evidence="3">The sequence shown here is derived from an EMBL/GenBank/DDBJ whole genome shotgun (WGS) entry which is preliminary data.</text>
</comment>
<feature type="binding site" evidence="1">
    <location>
        <position position="121"/>
    </location>
    <ligand>
        <name>Mg(2+)</name>
        <dbReference type="ChEBI" id="CHEBI:18420"/>
        <label>1</label>
    </ligand>
</feature>
<proteinExistence type="inferred from homology"/>
<feature type="binding site" evidence="1">
    <location>
        <position position="144"/>
    </location>
    <ligand>
        <name>ATP</name>
        <dbReference type="ChEBI" id="CHEBI:30616"/>
    </ligand>
</feature>
<feature type="binding site" evidence="1">
    <location>
        <position position="44"/>
    </location>
    <ligand>
        <name>Mg(2+)</name>
        <dbReference type="ChEBI" id="CHEBI:18420"/>
        <label>2</label>
    </ligand>
</feature>
<dbReference type="InterPro" id="IPR006283">
    <property type="entry name" value="ThiL-like"/>
</dbReference>
<keyword evidence="1 3" id="KW-0418">Kinase</keyword>
<dbReference type="GO" id="GO:0009229">
    <property type="term" value="P:thiamine diphosphate biosynthetic process"/>
    <property type="evidence" value="ECO:0007669"/>
    <property type="project" value="UniProtKB-UniRule"/>
</dbReference>
<dbReference type="SUPFAM" id="SSF55326">
    <property type="entry name" value="PurM N-terminal domain-like"/>
    <property type="match status" value="1"/>
</dbReference>
<feature type="binding site" evidence="1">
    <location>
        <position position="31"/>
    </location>
    <ligand>
        <name>Mg(2+)</name>
        <dbReference type="ChEBI" id="CHEBI:18420"/>
        <label>4</label>
    </ligand>
</feature>
<sequence length="315" mass="34953">MSGISEHKIINYIKKKFPIKNKEILRGIGDDATVLRNGLIISTDSFFENIHFRFEYFDMYSIGYHCLSASLSDLAAMGAKPVGALIAICLSSETGMSDIKELYRGFQTLRKRYNFDIVGGDIVRGQVFGLTITVIGRANKPLLRCGARPGQDLYVTNFLGLAETGRRVLEQGLSRKRYPDSVNKHLFPEPGFDAAKIIKKFATACIDTSDGLSTDSHHLAESSRVKVIIDGAHIPIHPEVGMLCGSQGIDPLDFILSNGEDFELLFTAYNLPKTLRIKIFKIGRVEKGKGVWLSYRGKVRPIPASGYDHLKSLSH</sequence>
<comment type="miscellaneous">
    <text evidence="1">Reaction mechanism of ThiL seems to utilize a direct, inline transfer of the gamma-phosphate of ATP to TMP rather than a phosphorylated enzyme intermediate.</text>
</comment>
<feature type="binding site" evidence="1">
    <location>
        <position position="42"/>
    </location>
    <ligand>
        <name>Mg(2+)</name>
        <dbReference type="ChEBI" id="CHEBI:18420"/>
        <label>4</label>
    </ligand>
</feature>
<dbReference type="InterPro" id="IPR016188">
    <property type="entry name" value="PurM-like_N"/>
</dbReference>
<feature type="domain" description="PurM-like N-terminal" evidence="2">
    <location>
        <begin position="29"/>
        <end position="137"/>
    </location>
</feature>
<feature type="binding site" evidence="1">
    <location>
        <position position="51"/>
    </location>
    <ligand>
        <name>substrate</name>
    </ligand>
</feature>
<dbReference type="GO" id="GO:0009228">
    <property type="term" value="P:thiamine biosynthetic process"/>
    <property type="evidence" value="ECO:0007669"/>
    <property type="project" value="UniProtKB-KW"/>
</dbReference>
<keyword evidence="1" id="KW-0460">Magnesium</keyword>
<dbReference type="PIRSF" id="PIRSF005303">
    <property type="entry name" value="Thiam_monoph_kin"/>
    <property type="match status" value="1"/>
</dbReference>
<dbReference type="AlphaFoldDB" id="A0A1V4QDG5"/>
<comment type="similarity">
    <text evidence="1">Belongs to the thiamine-monophosphate kinase family.</text>
</comment>
<gene>
    <name evidence="1" type="primary">thiL</name>
    <name evidence="3" type="ORF">BXT86_06660</name>
</gene>
<dbReference type="CDD" id="cd02194">
    <property type="entry name" value="ThiL"/>
    <property type="match status" value="1"/>
</dbReference>
<protein>
    <recommendedName>
        <fullName evidence="1">Thiamine-monophosphate kinase</fullName>
        <shortName evidence="1">TMP kinase</shortName>
        <shortName evidence="1">Thiamine-phosphate kinase</shortName>
        <ecNumber evidence="1">2.7.4.16</ecNumber>
    </recommendedName>
</protein>
<feature type="binding site" evidence="1">
    <location>
        <position position="210"/>
    </location>
    <ligand>
        <name>Mg(2+)</name>
        <dbReference type="ChEBI" id="CHEBI:18420"/>
        <label>5</label>
    </ligand>
</feature>
<feature type="binding site" evidence="1">
    <location>
        <position position="209"/>
    </location>
    <ligand>
        <name>ATP</name>
        <dbReference type="ChEBI" id="CHEBI:30616"/>
    </ligand>
</feature>
<feature type="binding site" evidence="1">
    <location>
        <position position="73"/>
    </location>
    <ligand>
        <name>Mg(2+)</name>
        <dbReference type="ChEBI" id="CHEBI:18420"/>
        <label>3</label>
    </ligand>
</feature>
<dbReference type="NCBIfam" id="TIGR01379">
    <property type="entry name" value="thiL"/>
    <property type="match status" value="1"/>
</dbReference>
<feature type="binding site" evidence="1">
    <location>
        <position position="73"/>
    </location>
    <ligand>
        <name>Mg(2+)</name>
        <dbReference type="ChEBI" id="CHEBI:18420"/>
        <label>4</label>
    </ligand>
</feature>
<dbReference type="SUPFAM" id="SSF56042">
    <property type="entry name" value="PurM C-terminal domain-like"/>
    <property type="match status" value="1"/>
</dbReference>
<dbReference type="EC" id="2.7.4.16" evidence="1"/>